<evidence type="ECO:0000313" key="1">
    <source>
        <dbReference type="EMBL" id="GCC27968.1"/>
    </source>
</evidence>
<reference evidence="1 2" key="1">
    <citation type="journal article" date="2018" name="Nat. Ecol. Evol.">
        <title>Shark genomes provide insights into elasmobranch evolution and the origin of vertebrates.</title>
        <authorList>
            <person name="Hara Y"/>
            <person name="Yamaguchi K"/>
            <person name="Onimaru K"/>
            <person name="Kadota M"/>
            <person name="Koyanagi M"/>
            <person name="Keeley SD"/>
            <person name="Tatsumi K"/>
            <person name="Tanaka K"/>
            <person name="Motone F"/>
            <person name="Kageyama Y"/>
            <person name="Nozu R"/>
            <person name="Adachi N"/>
            <person name="Nishimura O"/>
            <person name="Nakagawa R"/>
            <person name="Tanegashima C"/>
            <person name="Kiyatake I"/>
            <person name="Matsumoto R"/>
            <person name="Murakumo K"/>
            <person name="Nishida K"/>
            <person name="Terakita A"/>
            <person name="Kuratani S"/>
            <person name="Sato K"/>
            <person name="Hyodo S Kuraku.S."/>
        </authorList>
    </citation>
    <scope>NUCLEOTIDE SEQUENCE [LARGE SCALE GENOMIC DNA]</scope>
</reference>
<dbReference type="AlphaFoldDB" id="A0A401SC42"/>
<dbReference type="PANTHER" id="PTHR45913">
    <property type="entry name" value="EPM2A-INTERACTING PROTEIN 1"/>
    <property type="match status" value="1"/>
</dbReference>
<dbReference type="OMA" id="TTFREPM"/>
<comment type="caution">
    <text evidence="1">The sequence shown here is derived from an EMBL/GenBank/DDBJ whole genome shotgun (WGS) entry which is preliminary data.</text>
</comment>
<dbReference type="STRING" id="137246.A0A401SC42"/>
<protein>
    <recommendedName>
        <fullName evidence="3">DUF4371 domain-containing protein</fullName>
    </recommendedName>
</protein>
<proteinExistence type="predicted"/>
<name>A0A401SC42_CHIPU</name>
<dbReference type="Proteomes" id="UP000287033">
    <property type="component" value="Unassembled WGS sequence"/>
</dbReference>
<accession>A0A401SC42</accession>
<evidence type="ECO:0008006" key="3">
    <source>
        <dbReference type="Google" id="ProtNLM"/>
    </source>
</evidence>
<dbReference type="EMBL" id="BEZZ01000185">
    <property type="protein sequence ID" value="GCC27968.1"/>
    <property type="molecule type" value="Genomic_DNA"/>
</dbReference>
<dbReference type="OrthoDB" id="1101576at2759"/>
<gene>
    <name evidence="1" type="ORF">chiPu_0006394</name>
</gene>
<keyword evidence="2" id="KW-1185">Reference proteome</keyword>
<evidence type="ECO:0000313" key="2">
    <source>
        <dbReference type="Proteomes" id="UP000287033"/>
    </source>
</evidence>
<dbReference type="PANTHER" id="PTHR45913:SF9">
    <property type="entry name" value="GENERAL TRANSCRIPTION FACTOR II-I REPEAT DOMAIN-CONTAINING PROTEIN 2-LIKE-RELATED"/>
    <property type="match status" value="1"/>
</dbReference>
<organism evidence="1 2">
    <name type="scientific">Chiloscyllium punctatum</name>
    <name type="common">Brownbanded bambooshark</name>
    <name type="synonym">Hemiscyllium punctatum</name>
    <dbReference type="NCBI Taxonomy" id="137246"/>
    <lineage>
        <taxon>Eukaryota</taxon>
        <taxon>Metazoa</taxon>
        <taxon>Chordata</taxon>
        <taxon>Craniata</taxon>
        <taxon>Vertebrata</taxon>
        <taxon>Chondrichthyes</taxon>
        <taxon>Elasmobranchii</taxon>
        <taxon>Galeomorphii</taxon>
        <taxon>Galeoidea</taxon>
        <taxon>Orectolobiformes</taxon>
        <taxon>Hemiscylliidae</taxon>
        <taxon>Chiloscyllium</taxon>
    </lineage>
</organism>
<sequence>MSAHAKTSYVISHKIARYSKQFSDGEFIKECLLDSAELIFPEEKEAFENVPLSQCTVTRRIGDTARNLELQLQHRVVNFDFFSLALDESCDIHDTAQLLIFVHGITTDFKITEELAAMQSMKGTTTGNDLFTKVNACLDTLGLKWDKLAGVTTDGCPNLTGKGVSLLK</sequence>